<feature type="transmembrane region" description="Helical" evidence="1">
    <location>
        <begin position="103"/>
        <end position="125"/>
    </location>
</feature>
<keyword evidence="1" id="KW-0812">Transmembrane</keyword>
<evidence type="ECO:0000313" key="2">
    <source>
        <dbReference type="EMBL" id="MBM7642505.1"/>
    </source>
</evidence>
<feature type="transmembrane region" description="Helical" evidence="1">
    <location>
        <begin position="70"/>
        <end position="91"/>
    </location>
</feature>
<comment type="caution">
    <text evidence="2">The sequence shown here is derived from an EMBL/GenBank/DDBJ whole genome shotgun (WGS) entry which is preliminary data.</text>
</comment>
<feature type="transmembrane region" description="Helical" evidence="1">
    <location>
        <begin position="131"/>
        <end position="149"/>
    </location>
</feature>
<reference evidence="2 3" key="1">
    <citation type="submission" date="2021-01" db="EMBL/GenBank/DDBJ databases">
        <title>Genomic Encyclopedia of Type Strains, Phase IV (KMG-IV): sequencing the most valuable type-strain genomes for metagenomic binning, comparative biology and taxonomic classification.</title>
        <authorList>
            <person name="Goeker M."/>
        </authorList>
    </citation>
    <scope>NUCLEOTIDE SEQUENCE [LARGE SCALE GENOMIC DNA]</scope>
    <source>
        <strain evidence="2 3">DSM 27382</strain>
    </source>
</reference>
<keyword evidence="3" id="KW-1185">Reference proteome</keyword>
<protein>
    <submittedName>
        <fullName evidence="2">Membrane protein</fullName>
    </submittedName>
</protein>
<sequence>MILTSSEKLKKHITNTSILTIILNLFIGLIALLNLIGLIYVATQSDSQLSSNYDSQTLAAIRQAQTFGTYAQAILVLALYLVIAGLLIRNLRRLKKGKSISLLPYYLGFVLTLISLGLVLYSIAIGQTSPHISNFVAPVLFSCLYGYGYQCSKTYLG</sequence>
<keyword evidence="1" id="KW-1133">Transmembrane helix</keyword>
<proteinExistence type="predicted"/>
<evidence type="ECO:0000313" key="3">
    <source>
        <dbReference type="Proteomes" id="UP000697472"/>
    </source>
</evidence>
<organism evidence="2 3">
    <name type="scientific">Streptococcus loxodontisalivarius</name>
    <dbReference type="NCBI Taxonomy" id="1349415"/>
    <lineage>
        <taxon>Bacteria</taxon>
        <taxon>Bacillati</taxon>
        <taxon>Bacillota</taxon>
        <taxon>Bacilli</taxon>
        <taxon>Lactobacillales</taxon>
        <taxon>Streptococcaceae</taxon>
        <taxon>Streptococcus</taxon>
    </lineage>
</organism>
<name>A0ABS2PS22_9STRE</name>
<dbReference type="EMBL" id="JAFBEH010000013">
    <property type="protein sequence ID" value="MBM7642505.1"/>
    <property type="molecule type" value="Genomic_DNA"/>
</dbReference>
<accession>A0ABS2PS22</accession>
<gene>
    <name evidence="2" type="ORF">JOC28_000802</name>
</gene>
<dbReference type="Proteomes" id="UP000697472">
    <property type="component" value="Unassembled WGS sequence"/>
</dbReference>
<feature type="transmembrane region" description="Helical" evidence="1">
    <location>
        <begin position="21"/>
        <end position="42"/>
    </location>
</feature>
<evidence type="ECO:0000256" key="1">
    <source>
        <dbReference type="SAM" id="Phobius"/>
    </source>
</evidence>
<dbReference type="RefSeq" id="WP_205009350.1">
    <property type="nucleotide sequence ID" value="NZ_JAFBEH010000013.1"/>
</dbReference>
<keyword evidence="1" id="KW-0472">Membrane</keyword>